<comment type="caution">
    <text evidence="1">The sequence shown here is derived from an EMBL/GenBank/DDBJ whole genome shotgun (WGS) entry which is preliminary data.</text>
</comment>
<dbReference type="AlphaFoldDB" id="A0A8S4QCJ1"/>
<reference evidence="1" key="1">
    <citation type="submission" date="2022-03" db="EMBL/GenBank/DDBJ databases">
        <authorList>
            <person name="Lindestad O."/>
        </authorList>
    </citation>
    <scope>NUCLEOTIDE SEQUENCE</scope>
</reference>
<evidence type="ECO:0000313" key="1">
    <source>
        <dbReference type="EMBL" id="CAH2207563.1"/>
    </source>
</evidence>
<dbReference type="Proteomes" id="UP000838756">
    <property type="component" value="Unassembled WGS sequence"/>
</dbReference>
<protein>
    <submittedName>
        <fullName evidence="1">Jg26055 protein</fullName>
    </submittedName>
</protein>
<dbReference type="EMBL" id="CAKXAJ010000589">
    <property type="protein sequence ID" value="CAH2207563.1"/>
    <property type="molecule type" value="Genomic_DNA"/>
</dbReference>
<gene>
    <name evidence="1" type="primary">jg26055</name>
    <name evidence="1" type="ORF">PAEG_LOCUS184</name>
</gene>
<proteinExistence type="predicted"/>
<sequence>EDDVWICRLRRLGARAGGHIKEVGSFDVAAVPRTVLCGMGELLLVDVSSITT</sequence>
<keyword evidence="2" id="KW-1185">Reference proteome</keyword>
<name>A0A8S4QCJ1_9NEOP</name>
<evidence type="ECO:0000313" key="2">
    <source>
        <dbReference type="Proteomes" id="UP000838756"/>
    </source>
</evidence>
<feature type="non-terminal residue" evidence="1">
    <location>
        <position position="1"/>
    </location>
</feature>
<organism evidence="1 2">
    <name type="scientific">Pararge aegeria aegeria</name>
    <dbReference type="NCBI Taxonomy" id="348720"/>
    <lineage>
        <taxon>Eukaryota</taxon>
        <taxon>Metazoa</taxon>
        <taxon>Ecdysozoa</taxon>
        <taxon>Arthropoda</taxon>
        <taxon>Hexapoda</taxon>
        <taxon>Insecta</taxon>
        <taxon>Pterygota</taxon>
        <taxon>Neoptera</taxon>
        <taxon>Endopterygota</taxon>
        <taxon>Lepidoptera</taxon>
        <taxon>Glossata</taxon>
        <taxon>Ditrysia</taxon>
        <taxon>Papilionoidea</taxon>
        <taxon>Nymphalidae</taxon>
        <taxon>Satyrinae</taxon>
        <taxon>Satyrini</taxon>
        <taxon>Parargina</taxon>
        <taxon>Pararge</taxon>
    </lineage>
</organism>
<accession>A0A8S4QCJ1</accession>